<comment type="similarity">
    <text evidence="2">Belongs to the membrane fusion protein (MFP) (TC 8.A.1) family.</text>
</comment>
<evidence type="ECO:0000256" key="2">
    <source>
        <dbReference type="ARBA" id="ARBA00009477"/>
    </source>
</evidence>
<dbReference type="KEGG" id="pce:PECL_358"/>
<keyword evidence="4 6" id="KW-1133">Transmembrane helix</keyword>
<dbReference type="PATRIC" id="fig|701521.8.peg.337"/>
<dbReference type="InterPro" id="IPR058795">
    <property type="entry name" value="LcnD_C"/>
</dbReference>
<dbReference type="GO" id="GO:0016020">
    <property type="term" value="C:membrane"/>
    <property type="evidence" value="ECO:0007669"/>
    <property type="project" value="UniProtKB-SubCell"/>
</dbReference>
<reference evidence="9 10" key="1">
    <citation type="journal article" date="2012" name="J. Bacteriol.">
        <title>Complete Genome Sequence of the Beer Spoilage Organism Pediococcus claussenii ATCC BAA-344T.</title>
        <authorList>
            <person name="Pittet V."/>
            <person name="Abegunde T."/>
            <person name="Marfleet T."/>
            <person name="Haakensen M."/>
            <person name="Morrow K."/>
            <person name="Jayaprakash T."/>
            <person name="Schroeder K."/>
            <person name="Trost B."/>
            <person name="Byrns S."/>
            <person name="Bergsveinson J."/>
            <person name="Kusalik A."/>
            <person name="Ziola B."/>
        </authorList>
    </citation>
    <scope>NUCLEOTIDE SEQUENCE [LARGE SCALE GENOMIC DNA]</scope>
    <source>
        <strain evidence="9 10">ATCC BAA-344</strain>
    </source>
</reference>
<comment type="subcellular location">
    <subcellularLocation>
        <location evidence="1">Membrane</location>
        <topology evidence="1">Single-pass membrane protein</topology>
    </subcellularLocation>
</comment>
<gene>
    <name evidence="9" type="primary">mesE</name>
    <name evidence="9" type="ordered locus">PECL_358</name>
</gene>
<feature type="domain" description="LcnD-like barrel-sandwich hybrid" evidence="7">
    <location>
        <begin position="60"/>
        <end position="246"/>
    </location>
</feature>
<dbReference type="STRING" id="701521.PECL_358"/>
<evidence type="ECO:0000259" key="7">
    <source>
        <dbReference type="Pfam" id="PF25935"/>
    </source>
</evidence>
<evidence type="ECO:0000256" key="6">
    <source>
        <dbReference type="SAM" id="Phobius"/>
    </source>
</evidence>
<evidence type="ECO:0000313" key="10">
    <source>
        <dbReference type="Proteomes" id="UP000005444"/>
    </source>
</evidence>
<dbReference type="PANTHER" id="PTHR30386">
    <property type="entry name" value="MEMBRANE FUSION SUBUNIT OF EMRAB-TOLC MULTIDRUG EFFLUX PUMP"/>
    <property type="match status" value="1"/>
</dbReference>
<keyword evidence="5 6" id="KW-0472">Membrane</keyword>
<keyword evidence="10" id="KW-1185">Reference proteome</keyword>
<organism evidence="9 10">
    <name type="scientific">Pediococcus claussenii (strain ATCC BAA-344 / DSM 14800 / JCM 18046 / KCTC 3811 / LMG 21948 / P06)</name>
    <dbReference type="NCBI Taxonomy" id="701521"/>
    <lineage>
        <taxon>Bacteria</taxon>
        <taxon>Bacillati</taxon>
        <taxon>Bacillota</taxon>
        <taxon>Bacilli</taxon>
        <taxon>Lactobacillales</taxon>
        <taxon>Lactobacillaceae</taxon>
        <taxon>Pediococcus</taxon>
    </lineage>
</organism>
<dbReference type="Pfam" id="PF25935">
    <property type="entry name" value="BSH_LcnD"/>
    <property type="match status" value="1"/>
</dbReference>
<evidence type="ECO:0000256" key="5">
    <source>
        <dbReference type="ARBA" id="ARBA00023136"/>
    </source>
</evidence>
<accession>G8PB38</accession>
<dbReference type="AlphaFoldDB" id="G8PB38"/>
<dbReference type="InterPro" id="IPR058786">
    <property type="entry name" value="BSH_LcnD"/>
</dbReference>
<dbReference type="InterPro" id="IPR050739">
    <property type="entry name" value="MFP"/>
</dbReference>
<dbReference type="eggNOG" id="COG1566">
    <property type="taxonomic scope" value="Bacteria"/>
</dbReference>
<feature type="transmembrane region" description="Helical" evidence="6">
    <location>
        <begin position="21"/>
        <end position="42"/>
    </location>
</feature>
<evidence type="ECO:0000313" key="9">
    <source>
        <dbReference type="EMBL" id="AEV94667.1"/>
    </source>
</evidence>
<evidence type="ECO:0000256" key="4">
    <source>
        <dbReference type="ARBA" id="ARBA00022989"/>
    </source>
</evidence>
<evidence type="ECO:0000256" key="1">
    <source>
        <dbReference type="ARBA" id="ARBA00004167"/>
    </source>
</evidence>
<sequence length="353" mass="39255">MMSRQENFESSEFYHRRYSNPATMIILPIVIVLLCGLLFALFAKKEITAQGVGTVEPATIIADIQAPTGTKIIANKLQEGKKVHQGEVIVKQDDFEGSVNLQALKQKQADLQTQLDTIQSLQQGVSTNSNTIPQQDFYGYHWLLANYLNKVQELNGQLKPNASSQKVTSINEQLTDLQTDQLEQVAKLQDSTAQSIQDIDASIEVAEHKHQESVIKAPASGVLHLNQNVQSEKYIAGGTTVASVVPPINEHTKLELDAWVDVNQIAGVTSGQPVKFNIQGNQYINSSIKGRIKSIASSPEQRGKDMLYEVKVKLNPTKKVKRELRYGMSGKMAIVVGRNTYFNIWKQRILEGR</sequence>
<keyword evidence="3 6" id="KW-0812">Transmembrane</keyword>
<name>G8PB38_PEDCP</name>
<feature type="domain" description="LcnD-like C-terminal" evidence="8">
    <location>
        <begin position="251"/>
        <end position="338"/>
    </location>
</feature>
<proteinExistence type="inferred from homology"/>
<protein>
    <submittedName>
        <fullName evidence="9">Bacteriocin secretion accessory family protein</fullName>
    </submittedName>
</protein>
<evidence type="ECO:0000259" key="8">
    <source>
        <dbReference type="Pfam" id="PF25940"/>
    </source>
</evidence>
<dbReference type="EMBL" id="CP003137">
    <property type="protein sequence ID" value="AEV94667.1"/>
    <property type="molecule type" value="Genomic_DNA"/>
</dbReference>
<dbReference type="HOGENOM" id="CLU_047946_0_0_9"/>
<dbReference type="PANTHER" id="PTHR30386:SF26">
    <property type="entry name" value="TRANSPORT PROTEIN COMB"/>
    <property type="match status" value="1"/>
</dbReference>
<dbReference type="Proteomes" id="UP000005444">
    <property type="component" value="Chromosome"/>
</dbReference>
<dbReference type="Gene3D" id="2.40.30.170">
    <property type="match status" value="1"/>
</dbReference>
<evidence type="ECO:0000256" key="3">
    <source>
        <dbReference type="ARBA" id="ARBA00022692"/>
    </source>
</evidence>
<dbReference type="Pfam" id="PF25940">
    <property type="entry name" value="LcnD_C"/>
    <property type="match status" value="1"/>
</dbReference>